<evidence type="ECO:0000313" key="2">
    <source>
        <dbReference type="Proteomes" id="UP001566132"/>
    </source>
</evidence>
<keyword evidence="2" id="KW-1185">Reference proteome</keyword>
<reference evidence="1 2" key="1">
    <citation type="submission" date="2024-05" db="EMBL/GenBank/DDBJ databases">
        <title>Genetic variation in Jamaican populations of the coffee berry borer (Hypothenemus hampei).</title>
        <authorList>
            <person name="Errbii M."/>
            <person name="Myrie A."/>
        </authorList>
    </citation>
    <scope>NUCLEOTIDE SEQUENCE [LARGE SCALE GENOMIC DNA]</scope>
    <source>
        <strain evidence="1">JA-Hopewell-2020-01-JO</strain>
        <tissue evidence="1">Whole body</tissue>
    </source>
</reference>
<dbReference type="AlphaFoldDB" id="A0ABD1E095"/>
<dbReference type="EMBL" id="JBDJPC010000019">
    <property type="protein sequence ID" value="KAL1487765.1"/>
    <property type="molecule type" value="Genomic_DNA"/>
</dbReference>
<sequence>MSIELSEYCDNNGIILYELPPNSTHIMQPADVYKVLNHCKLESTNVEEVDSILEKLEDYEKKFRGSSNSNDENAKKQQKIESIYEYEVNEQGFLLQSAVHNENEIIHVEEHLEPQNENLELEEKSDNKLLENHFNLNKLLDKHLRYPKVENQKDKEVDLQQV</sequence>
<organism evidence="1 2">
    <name type="scientific">Hypothenemus hampei</name>
    <name type="common">Coffee berry borer</name>
    <dbReference type="NCBI Taxonomy" id="57062"/>
    <lineage>
        <taxon>Eukaryota</taxon>
        <taxon>Metazoa</taxon>
        <taxon>Ecdysozoa</taxon>
        <taxon>Arthropoda</taxon>
        <taxon>Hexapoda</taxon>
        <taxon>Insecta</taxon>
        <taxon>Pterygota</taxon>
        <taxon>Neoptera</taxon>
        <taxon>Endopterygota</taxon>
        <taxon>Coleoptera</taxon>
        <taxon>Polyphaga</taxon>
        <taxon>Cucujiformia</taxon>
        <taxon>Curculionidae</taxon>
        <taxon>Scolytinae</taxon>
        <taxon>Hypothenemus</taxon>
    </lineage>
</organism>
<name>A0ABD1E095_HYPHA</name>
<evidence type="ECO:0000313" key="1">
    <source>
        <dbReference type="EMBL" id="KAL1487765.1"/>
    </source>
</evidence>
<proteinExistence type="predicted"/>
<gene>
    <name evidence="1" type="ORF">ABEB36_015600</name>
</gene>
<protein>
    <submittedName>
        <fullName evidence="1">Uncharacterized protein</fullName>
    </submittedName>
</protein>
<dbReference type="Proteomes" id="UP001566132">
    <property type="component" value="Unassembled WGS sequence"/>
</dbReference>
<comment type="caution">
    <text evidence="1">The sequence shown here is derived from an EMBL/GenBank/DDBJ whole genome shotgun (WGS) entry which is preliminary data.</text>
</comment>
<accession>A0ABD1E095</accession>